<evidence type="ECO:0000259" key="3">
    <source>
        <dbReference type="PROSITE" id="PS50977"/>
    </source>
</evidence>
<dbReference type="RefSeq" id="WP_217633973.1">
    <property type="nucleotide sequence ID" value="NZ_FNKD01000003.1"/>
</dbReference>
<evidence type="ECO:0000313" key="5">
    <source>
        <dbReference type="Proteomes" id="UP000199444"/>
    </source>
</evidence>
<dbReference type="PANTHER" id="PTHR30328:SF54">
    <property type="entry name" value="HTH-TYPE TRANSCRIPTIONAL REPRESSOR SCO4008"/>
    <property type="match status" value="1"/>
</dbReference>
<reference evidence="4 5" key="1">
    <citation type="submission" date="2016-10" db="EMBL/GenBank/DDBJ databases">
        <authorList>
            <person name="de Groot N.N."/>
        </authorList>
    </citation>
    <scope>NUCLEOTIDE SEQUENCE [LARGE SCALE GENOMIC DNA]</scope>
    <source>
        <strain evidence="4 5">CGMCC 1.10449</strain>
    </source>
</reference>
<protein>
    <submittedName>
        <fullName evidence="4">Transcriptional regulator, TetR family</fullName>
    </submittedName>
</protein>
<name>A0A1H1ETV7_9BACI</name>
<dbReference type="SUPFAM" id="SSF46689">
    <property type="entry name" value="Homeodomain-like"/>
    <property type="match status" value="1"/>
</dbReference>
<dbReference type="Proteomes" id="UP000199444">
    <property type="component" value="Unassembled WGS sequence"/>
</dbReference>
<dbReference type="PROSITE" id="PS01081">
    <property type="entry name" value="HTH_TETR_1"/>
    <property type="match status" value="1"/>
</dbReference>
<dbReference type="Gene3D" id="1.10.357.10">
    <property type="entry name" value="Tetracycline Repressor, domain 2"/>
    <property type="match status" value="1"/>
</dbReference>
<dbReference type="InterPro" id="IPR001647">
    <property type="entry name" value="HTH_TetR"/>
</dbReference>
<dbReference type="PANTHER" id="PTHR30328">
    <property type="entry name" value="TRANSCRIPTIONAL REPRESSOR"/>
    <property type="match status" value="1"/>
</dbReference>
<dbReference type="GO" id="GO:0006355">
    <property type="term" value="P:regulation of DNA-templated transcription"/>
    <property type="evidence" value="ECO:0007669"/>
    <property type="project" value="UniProtKB-ARBA"/>
</dbReference>
<gene>
    <name evidence="4" type="ORF">SAMN05216231_3049</name>
</gene>
<keyword evidence="1 2" id="KW-0238">DNA-binding</keyword>
<feature type="DNA-binding region" description="H-T-H motif" evidence="2">
    <location>
        <begin position="33"/>
        <end position="52"/>
    </location>
</feature>
<dbReference type="STRING" id="553311.SAMN05216231_3049"/>
<dbReference type="SUPFAM" id="SSF48498">
    <property type="entry name" value="Tetracyclin repressor-like, C-terminal domain"/>
    <property type="match status" value="1"/>
</dbReference>
<dbReference type="InterPro" id="IPR023772">
    <property type="entry name" value="DNA-bd_HTH_TetR-type_CS"/>
</dbReference>
<dbReference type="Pfam" id="PF00440">
    <property type="entry name" value="TetR_N"/>
    <property type="match status" value="1"/>
</dbReference>
<sequence>MLPKVLNLEPKRKDVILNAALKEFATKGFDDASTNVIAKESGISKGLMFHYVNSKKNLFLFLYDYCTDMINKEYLDLMNFDEQDIFEKLRQSYLLQIELLQKHPWIFEFIKITATTKSDEINKELEGRVNEKLLFCQETMFDKVDESKFREGLDVERSKQLIFWSNIGFTNQILEDIRSSEITELDYDNILAELDGYLNELRKIFYK</sequence>
<dbReference type="InterPro" id="IPR036271">
    <property type="entry name" value="Tet_transcr_reg_TetR-rel_C_sf"/>
</dbReference>
<dbReference type="AlphaFoldDB" id="A0A1H1ETV7"/>
<dbReference type="InterPro" id="IPR050109">
    <property type="entry name" value="HTH-type_TetR-like_transc_reg"/>
</dbReference>
<dbReference type="EMBL" id="FNKD01000003">
    <property type="protein sequence ID" value="SDQ92177.1"/>
    <property type="molecule type" value="Genomic_DNA"/>
</dbReference>
<dbReference type="GO" id="GO:0003677">
    <property type="term" value="F:DNA binding"/>
    <property type="evidence" value="ECO:0007669"/>
    <property type="project" value="UniProtKB-UniRule"/>
</dbReference>
<organism evidence="4 5">
    <name type="scientific">Virgibacillus salinus</name>
    <dbReference type="NCBI Taxonomy" id="553311"/>
    <lineage>
        <taxon>Bacteria</taxon>
        <taxon>Bacillati</taxon>
        <taxon>Bacillota</taxon>
        <taxon>Bacilli</taxon>
        <taxon>Bacillales</taxon>
        <taxon>Bacillaceae</taxon>
        <taxon>Virgibacillus</taxon>
    </lineage>
</organism>
<dbReference type="Gene3D" id="1.10.10.60">
    <property type="entry name" value="Homeodomain-like"/>
    <property type="match status" value="1"/>
</dbReference>
<evidence type="ECO:0000313" key="4">
    <source>
        <dbReference type="EMBL" id="SDQ92177.1"/>
    </source>
</evidence>
<dbReference type="PROSITE" id="PS50977">
    <property type="entry name" value="HTH_TETR_2"/>
    <property type="match status" value="1"/>
</dbReference>
<accession>A0A1H1ETV7</accession>
<dbReference type="InterPro" id="IPR009057">
    <property type="entry name" value="Homeodomain-like_sf"/>
</dbReference>
<keyword evidence="5" id="KW-1185">Reference proteome</keyword>
<dbReference type="PRINTS" id="PR00455">
    <property type="entry name" value="HTHTETR"/>
</dbReference>
<feature type="domain" description="HTH tetR-type" evidence="3">
    <location>
        <begin position="10"/>
        <end position="70"/>
    </location>
</feature>
<evidence type="ECO:0000256" key="1">
    <source>
        <dbReference type="ARBA" id="ARBA00023125"/>
    </source>
</evidence>
<proteinExistence type="predicted"/>
<evidence type="ECO:0000256" key="2">
    <source>
        <dbReference type="PROSITE-ProRule" id="PRU00335"/>
    </source>
</evidence>